<accession>A0ABQ5BNA2</accession>
<keyword evidence="2" id="KW-1185">Reference proteome</keyword>
<gene>
    <name evidence="1" type="ORF">Tco_0874028</name>
</gene>
<evidence type="ECO:0000313" key="1">
    <source>
        <dbReference type="EMBL" id="GJT15322.1"/>
    </source>
</evidence>
<keyword evidence="1" id="KW-0808">Transferase</keyword>
<dbReference type="GO" id="GO:0003964">
    <property type="term" value="F:RNA-directed DNA polymerase activity"/>
    <property type="evidence" value="ECO:0007669"/>
    <property type="project" value="UniProtKB-KW"/>
</dbReference>
<keyword evidence="1" id="KW-0548">Nucleotidyltransferase</keyword>
<dbReference type="EMBL" id="BQNB010013386">
    <property type="protein sequence ID" value="GJT15322.1"/>
    <property type="molecule type" value="Genomic_DNA"/>
</dbReference>
<dbReference type="Gene3D" id="3.60.10.10">
    <property type="entry name" value="Endonuclease/exonuclease/phosphatase"/>
    <property type="match status" value="1"/>
</dbReference>
<dbReference type="Proteomes" id="UP001151760">
    <property type="component" value="Unassembled WGS sequence"/>
</dbReference>
<name>A0ABQ5BNA2_9ASTR</name>
<evidence type="ECO:0000313" key="2">
    <source>
        <dbReference type="Proteomes" id="UP001151760"/>
    </source>
</evidence>
<reference evidence="1" key="2">
    <citation type="submission" date="2022-01" db="EMBL/GenBank/DDBJ databases">
        <authorList>
            <person name="Yamashiro T."/>
            <person name="Shiraishi A."/>
            <person name="Satake H."/>
            <person name="Nakayama K."/>
        </authorList>
    </citation>
    <scope>NUCLEOTIDE SEQUENCE</scope>
</reference>
<organism evidence="1 2">
    <name type="scientific">Tanacetum coccineum</name>
    <dbReference type="NCBI Taxonomy" id="301880"/>
    <lineage>
        <taxon>Eukaryota</taxon>
        <taxon>Viridiplantae</taxon>
        <taxon>Streptophyta</taxon>
        <taxon>Embryophyta</taxon>
        <taxon>Tracheophyta</taxon>
        <taxon>Spermatophyta</taxon>
        <taxon>Magnoliopsida</taxon>
        <taxon>eudicotyledons</taxon>
        <taxon>Gunneridae</taxon>
        <taxon>Pentapetalae</taxon>
        <taxon>asterids</taxon>
        <taxon>campanulids</taxon>
        <taxon>Asterales</taxon>
        <taxon>Asteraceae</taxon>
        <taxon>Asteroideae</taxon>
        <taxon>Anthemideae</taxon>
        <taxon>Anthemidinae</taxon>
        <taxon>Tanacetum</taxon>
    </lineage>
</organism>
<sequence>MPNTDFEPNEDRVNEVTNGDCINELDNELEELLDSFQKLSKEDGTNMDAPKGKKKLKHKKKKLNIGYEFPPLEKDEVQSGPYFKRNWIRNLIASDCPLFLGLQETKVDYVDHLLVHSLGPRHNIDFVFSSSIGASGGLLTMWDSSVFSTESHIINPNYLCAVGSWNGVARNVALVNVYGPQSSAEKALL</sequence>
<reference evidence="1" key="1">
    <citation type="journal article" date="2022" name="Int. J. Mol. Sci.">
        <title>Draft Genome of Tanacetum Coccineum: Genomic Comparison of Closely Related Tanacetum-Family Plants.</title>
        <authorList>
            <person name="Yamashiro T."/>
            <person name="Shiraishi A."/>
            <person name="Nakayama K."/>
            <person name="Satake H."/>
        </authorList>
    </citation>
    <scope>NUCLEOTIDE SEQUENCE</scope>
</reference>
<proteinExistence type="predicted"/>
<protein>
    <submittedName>
        <fullName evidence="1">RNA-directed DNA polymerase, eukaryota</fullName>
    </submittedName>
</protein>
<dbReference type="SUPFAM" id="SSF56219">
    <property type="entry name" value="DNase I-like"/>
    <property type="match status" value="1"/>
</dbReference>
<dbReference type="InterPro" id="IPR036691">
    <property type="entry name" value="Endo/exonu/phosph_ase_sf"/>
</dbReference>
<comment type="caution">
    <text evidence="1">The sequence shown here is derived from an EMBL/GenBank/DDBJ whole genome shotgun (WGS) entry which is preliminary data.</text>
</comment>
<keyword evidence="1" id="KW-0695">RNA-directed DNA polymerase</keyword>